<dbReference type="Gene3D" id="3.90.420.10">
    <property type="entry name" value="Oxidoreductase, molybdopterin-binding domain"/>
    <property type="match status" value="1"/>
</dbReference>
<evidence type="ECO:0000313" key="3">
    <source>
        <dbReference type="Proteomes" id="UP001250932"/>
    </source>
</evidence>
<dbReference type="InterPro" id="IPR000572">
    <property type="entry name" value="OxRdtase_Mopterin-bd_dom"/>
</dbReference>
<evidence type="ECO:0000313" key="2">
    <source>
        <dbReference type="EMBL" id="MDT7041283.1"/>
    </source>
</evidence>
<sequence>MDTETISNLGAEFHVEEISVLMPGMGGLGIRVAGLLELTALPIGSDHVTFSSADGQYSASLTLDQAKKFGILLYQVDKAPLPADKGGPFRLVTPGLGDLCANVKNVGQITVTVGLGKDTRPEERSC</sequence>
<accession>A0ABU3K4H5</accession>
<name>A0ABU3K4H5_9BACT</name>
<dbReference type="Pfam" id="PF00174">
    <property type="entry name" value="Oxidored_molyb"/>
    <property type="match status" value="1"/>
</dbReference>
<evidence type="ECO:0000259" key="1">
    <source>
        <dbReference type="Pfam" id="PF00174"/>
    </source>
</evidence>
<dbReference type="InterPro" id="IPR036374">
    <property type="entry name" value="OxRdtase_Mopterin-bd_sf"/>
</dbReference>
<dbReference type="Proteomes" id="UP001250932">
    <property type="component" value="Unassembled WGS sequence"/>
</dbReference>
<dbReference type="RefSeq" id="WP_313831638.1">
    <property type="nucleotide sequence ID" value="NZ_JAQOUE010000001.1"/>
</dbReference>
<reference evidence="2 3" key="1">
    <citation type="journal article" date="2023" name="ISME J.">
        <title>Cultivation and genomic characterization of novel and ubiquitous marine nitrite-oxidizing bacteria from the Nitrospirales.</title>
        <authorList>
            <person name="Mueller A.J."/>
            <person name="Daebeler A."/>
            <person name="Herbold C.W."/>
            <person name="Kirkegaard R.H."/>
            <person name="Daims H."/>
        </authorList>
    </citation>
    <scope>NUCLEOTIDE SEQUENCE [LARGE SCALE GENOMIC DNA]</scope>
    <source>
        <strain evidence="2 3">EB</strain>
    </source>
</reference>
<proteinExistence type="predicted"/>
<gene>
    <name evidence="2" type="ORF">PPG34_02910</name>
</gene>
<feature type="domain" description="Oxidoreductase molybdopterin-binding" evidence="1">
    <location>
        <begin position="29"/>
        <end position="112"/>
    </location>
</feature>
<dbReference type="SUPFAM" id="SSF56524">
    <property type="entry name" value="Oxidoreductase molybdopterin-binding domain"/>
    <property type="match status" value="1"/>
</dbReference>
<organism evidence="2 3">
    <name type="scientific">Candidatus Nitronereus thalassa</name>
    <dbReference type="NCBI Taxonomy" id="3020898"/>
    <lineage>
        <taxon>Bacteria</taxon>
        <taxon>Pseudomonadati</taxon>
        <taxon>Nitrospirota</taxon>
        <taxon>Nitrospiria</taxon>
        <taxon>Nitrospirales</taxon>
        <taxon>Nitrospiraceae</taxon>
        <taxon>Candidatus Nitronereus</taxon>
    </lineage>
</organism>
<dbReference type="EMBL" id="JAQOUE010000001">
    <property type="protein sequence ID" value="MDT7041283.1"/>
    <property type="molecule type" value="Genomic_DNA"/>
</dbReference>
<comment type="caution">
    <text evidence="2">The sequence shown here is derived from an EMBL/GenBank/DDBJ whole genome shotgun (WGS) entry which is preliminary data.</text>
</comment>
<protein>
    <submittedName>
        <fullName evidence="2">Molybdopterin-dependent oxidoreductase</fullName>
    </submittedName>
</protein>
<keyword evidence="3" id="KW-1185">Reference proteome</keyword>